<accession>A0A1X9LNN7</accession>
<dbReference type="STRING" id="1619308.B5808_17025"/>
<proteinExistence type="predicted"/>
<protein>
    <submittedName>
        <fullName evidence="1">Uncharacterized protein</fullName>
    </submittedName>
</protein>
<reference evidence="1 2" key="1">
    <citation type="submission" date="2017-04" db="EMBL/GenBank/DDBJ databases">
        <authorList>
            <person name="Afonso C.L."/>
            <person name="Miller P.J."/>
            <person name="Scott M.A."/>
            <person name="Spackman E."/>
            <person name="Goraichik I."/>
            <person name="Dimitrov K.M."/>
            <person name="Suarez D.L."/>
            <person name="Swayne D.E."/>
        </authorList>
    </citation>
    <scope>NUCLEOTIDE SEQUENCE [LARGE SCALE GENOMIC DNA]</scope>
    <source>
        <strain evidence="2">XA(T)</strain>
    </source>
</reference>
<sequence>MVYLVLGSTFIPAINTGRVEQLVPGFDGALDGPAWAGFVDYLFMFGLEELVLGAFLIAVSFVPRWFEPVVLLVCALSVVRGIGHDVYMISQGYSIVSNTIFIALHTAIIVTGLVFLRRARIRSGWLATLPSGPRSTSKGRQRA</sequence>
<keyword evidence="2" id="KW-1185">Reference proteome</keyword>
<evidence type="ECO:0000313" key="2">
    <source>
        <dbReference type="Proteomes" id="UP000192775"/>
    </source>
</evidence>
<dbReference type="Proteomes" id="UP000192775">
    <property type="component" value="Chromosome"/>
</dbReference>
<name>A0A1X9LNN7_9MICO</name>
<dbReference type="KEGG" id="cphy:B5808_17025"/>
<evidence type="ECO:0000313" key="1">
    <source>
        <dbReference type="EMBL" id="ARJ06737.1"/>
    </source>
</evidence>
<dbReference type="AlphaFoldDB" id="A0A1X9LNN7"/>
<gene>
    <name evidence="1" type="ORF">B5808_17025</name>
</gene>
<organism evidence="1 2">
    <name type="scientific">Cnuibacter physcomitrellae</name>
    <dbReference type="NCBI Taxonomy" id="1619308"/>
    <lineage>
        <taxon>Bacteria</taxon>
        <taxon>Bacillati</taxon>
        <taxon>Actinomycetota</taxon>
        <taxon>Actinomycetes</taxon>
        <taxon>Micrococcales</taxon>
        <taxon>Microbacteriaceae</taxon>
        <taxon>Cnuibacter</taxon>
    </lineage>
</organism>
<dbReference type="EMBL" id="CP020715">
    <property type="protein sequence ID" value="ARJ06737.1"/>
    <property type="molecule type" value="Genomic_DNA"/>
</dbReference>